<sequence length="504" mass="53039">MPIVLRAESPTDGQLQVEAPRHASTQPITNTECCGKFVERPLPHPPTEHQEFRPAGVSARRLSDGDEGSKESSTPSQLVEECEAVETHLGLALNEESSPAEDLAAAEQVAKIAFELYQESHAFEQQLLESQRAGQRSVFPLGSSPAISGIDHQHQHMQGAVNMAAPEYGYGGPLHLTSDLAAPHSQPGGLPPEPFATSPQAFAGVSRPCFSGTQLYSAAHLHFGWIPEPFATSPQAFGGVSRPCFSGTQLYSAAHLHFGWTPQAAFASLHPDSAASQSAAVLPPVAAPFPVGLPSQAAWLLPQGGAQRNPRKRTYSEGPEEAYPGLEPESWLDNVPVIDGSQEVQRQGQAVSLNFPSSDQAAPCSYAACQFSAGAESSGDASRSTSTTSPGGAGEASTATSAEDGAGGVSAAAGAAEPAAAGFQPSWVFRHPFVHSPVLQEGVVAPLIRLSPSNFQESKGSTVRGILAAIRCLFMMQTLDYMDALVLVEHVQELAMLSYLQCTS</sequence>
<name>U6KD55_9EIME</name>
<feature type="region of interest" description="Disordered" evidence="1">
    <location>
        <begin position="376"/>
        <end position="410"/>
    </location>
</feature>
<reference evidence="2" key="1">
    <citation type="submission" date="2013-10" db="EMBL/GenBank/DDBJ databases">
        <title>Genomic analysis of the causative agents of coccidiosis in chickens.</title>
        <authorList>
            <person name="Reid A.J."/>
            <person name="Blake D."/>
            <person name="Billington K."/>
            <person name="Browne H."/>
            <person name="Dunn M."/>
            <person name="Hung S."/>
            <person name="Kawahara F."/>
            <person name="Miranda-Saavedra D."/>
            <person name="Mourier T."/>
            <person name="Nagra H."/>
            <person name="Otto T.D."/>
            <person name="Rawlings N."/>
            <person name="Sanchez A."/>
            <person name="Sanders M."/>
            <person name="Subramaniam C."/>
            <person name="Tay Y."/>
            <person name="Dear P."/>
            <person name="Doerig C."/>
            <person name="Gruber A."/>
            <person name="Parkinson J."/>
            <person name="Shirley M."/>
            <person name="Wan K.L."/>
            <person name="Berriman M."/>
            <person name="Tomley F."/>
            <person name="Pain A."/>
        </authorList>
    </citation>
    <scope>NUCLEOTIDE SEQUENCE [LARGE SCALE GENOMIC DNA]</scope>
    <source>
        <strain evidence="2">Houghton</strain>
    </source>
</reference>
<dbReference type="EMBL" id="HG686211">
    <property type="protein sequence ID" value="CDJ34187.1"/>
    <property type="molecule type" value="Genomic_DNA"/>
</dbReference>
<gene>
    <name evidence="2" type="ORF">EMH_0088420</name>
</gene>
<dbReference type="VEuPathDB" id="ToxoDB:EMH_0088420"/>
<keyword evidence="3" id="KW-1185">Reference proteome</keyword>
<feature type="compositionally biased region" description="Basic and acidic residues" evidence="1">
    <location>
        <begin position="41"/>
        <end position="52"/>
    </location>
</feature>
<accession>U6KD55</accession>
<feature type="compositionally biased region" description="Basic and acidic residues" evidence="1">
    <location>
        <begin position="61"/>
        <end position="70"/>
    </location>
</feature>
<dbReference type="GeneID" id="25383123"/>
<protein>
    <submittedName>
        <fullName evidence="2">Uncharacterized protein</fullName>
    </submittedName>
</protein>
<evidence type="ECO:0000256" key="1">
    <source>
        <dbReference type="SAM" id="MobiDB-lite"/>
    </source>
</evidence>
<dbReference type="OrthoDB" id="351491at2759"/>
<feature type="compositionally biased region" description="Low complexity" evidence="1">
    <location>
        <begin position="381"/>
        <end position="410"/>
    </location>
</feature>
<feature type="region of interest" description="Disordered" evidence="1">
    <location>
        <begin position="302"/>
        <end position="333"/>
    </location>
</feature>
<evidence type="ECO:0000313" key="3">
    <source>
        <dbReference type="Proteomes" id="UP000030744"/>
    </source>
</evidence>
<reference evidence="2" key="2">
    <citation type="submission" date="2013-10" db="EMBL/GenBank/DDBJ databases">
        <authorList>
            <person name="Aslett M."/>
        </authorList>
    </citation>
    <scope>NUCLEOTIDE SEQUENCE [LARGE SCALE GENOMIC DNA]</scope>
    <source>
        <strain evidence="2">Houghton</strain>
    </source>
</reference>
<dbReference type="RefSeq" id="XP_013356750.1">
    <property type="nucleotide sequence ID" value="XM_013501296.1"/>
</dbReference>
<organism evidence="2 3">
    <name type="scientific">Eimeria mitis</name>
    <dbReference type="NCBI Taxonomy" id="44415"/>
    <lineage>
        <taxon>Eukaryota</taxon>
        <taxon>Sar</taxon>
        <taxon>Alveolata</taxon>
        <taxon>Apicomplexa</taxon>
        <taxon>Conoidasida</taxon>
        <taxon>Coccidia</taxon>
        <taxon>Eucoccidiorida</taxon>
        <taxon>Eimeriorina</taxon>
        <taxon>Eimeriidae</taxon>
        <taxon>Eimeria</taxon>
    </lineage>
</organism>
<feature type="region of interest" description="Disordered" evidence="1">
    <location>
        <begin position="41"/>
        <end position="79"/>
    </location>
</feature>
<dbReference type="AlphaFoldDB" id="U6KD55"/>
<dbReference type="Proteomes" id="UP000030744">
    <property type="component" value="Unassembled WGS sequence"/>
</dbReference>
<evidence type="ECO:0000313" key="2">
    <source>
        <dbReference type="EMBL" id="CDJ34187.1"/>
    </source>
</evidence>
<proteinExistence type="predicted"/>